<dbReference type="PANTHER" id="PTHR14074:SF16">
    <property type="entry name" value="ANTIVIRAL INNATE IMMUNE RESPONSE RECEPTOR RIG-I"/>
    <property type="match status" value="1"/>
</dbReference>
<comment type="caution">
    <text evidence="14">The sequence shown here is derived from an EMBL/GenBank/DDBJ whole genome shotgun (WGS) entry which is preliminary data.</text>
</comment>
<dbReference type="Gene3D" id="1.20.1320.30">
    <property type="match status" value="1"/>
</dbReference>
<comment type="subcellular location">
    <subcellularLocation>
        <location evidence="1">Cytoplasm</location>
    </subcellularLocation>
</comment>
<evidence type="ECO:0000256" key="2">
    <source>
        <dbReference type="ARBA" id="ARBA00012552"/>
    </source>
</evidence>
<dbReference type="Pfam" id="PF00271">
    <property type="entry name" value="Helicase_C"/>
    <property type="match status" value="1"/>
</dbReference>
<evidence type="ECO:0000256" key="7">
    <source>
        <dbReference type="ARBA" id="ARBA00022806"/>
    </source>
</evidence>
<keyword evidence="3" id="KW-0963">Cytoplasm</keyword>
<dbReference type="PROSITE" id="PS51789">
    <property type="entry name" value="RLR_CTR"/>
    <property type="match status" value="1"/>
</dbReference>
<evidence type="ECO:0000256" key="9">
    <source>
        <dbReference type="ARBA" id="ARBA00022840"/>
    </source>
</evidence>
<keyword evidence="6" id="KW-0378">Hydrolase</keyword>
<name>A0AAV4BNZ9_9GAST</name>
<feature type="domain" description="Helicase C-terminal" evidence="12">
    <location>
        <begin position="273"/>
        <end position="433"/>
    </location>
</feature>
<dbReference type="InterPro" id="IPR051363">
    <property type="entry name" value="RLR_Helicase"/>
</dbReference>
<dbReference type="SUPFAM" id="SSF52540">
    <property type="entry name" value="P-loop containing nucleoside triphosphate hydrolases"/>
    <property type="match status" value="1"/>
</dbReference>
<evidence type="ECO:0000256" key="4">
    <source>
        <dbReference type="ARBA" id="ARBA00022723"/>
    </source>
</evidence>
<dbReference type="SMART" id="SM00490">
    <property type="entry name" value="HELICc"/>
    <property type="match status" value="1"/>
</dbReference>
<dbReference type="GO" id="GO:0005524">
    <property type="term" value="F:ATP binding"/>
    <property type="evidence" value="ECO:0007669"/>
    <property type="project" value="UniProtKB-KW"/>
</dbReference>
<evidence type="ECO:0000256" key="6">
    <source>
        <dbReference type="ARBA" id="ARBA00022801"/>
    </source>
</evidence>
<keyword evidence="4" id="KW-0479">Metal-binding</keyword>
<proteinExistence type="predicted"/>
<keyword evidence="5" id="KW-0547">Nucleotide-binding</keyword>
<keyword evidence="8" id="KW-0862">Zinc</keyword>
<evidence type="ECO:0000313" key="14">
    <source>
        <dbReference type="EMBL" id="GFO21293.1"/>
    </source>
</evidence>
<dbReference type="PANTHER" id="PTHR14074">
    <property type="entry name" value="HELICASE WITH DEATH DOMAIN-RELATED"/>
    <property type="match status" value="1"/>
</dbReference>
<dbReference type="GO" id="GO:0016787">
    <property type="term" value="F:hydrolase activity"/>
    <property type="evidence" value="ECO:0007669"/>
    <property type="project" value="UniProtKB-KW"/>
</dbReference>
<evidence type="ECO:0000256" key="3">
    <source>
        <dbReference type="ARBA" id="ARBA00022490"/>
    </source>
</evidence>
<dbReference type="EC" id="3.6.4.13" evidence="2"/>
<evidence type="ECO:0000256" key="10">
    <source>
        <dbReference type="ARBA" id="ARBA00022884"/>
    </source>
</evidence>
<dbReference type="GO" id="GO:0003724">
    <property type="term" value="F:RNA helicase activity"/>
    <property type="evidence" value="ECO:0007669"/>
    <property type="project" value="UniProtKB-EC"/>
</dbReference>
<dbReference type="InterPro" id="IPR041204">
    <property type="entry name" value="RIG-I-like_C"/>
</dbReference>
<dbReference type="Proteomes" id="UP000735302">
    <property type="component" value="Unassembled WGS sequence"/>
</dbReference>
<evidence type="ECO:0000256" key="1">
    <source>
        <dbReference type="ARBA" id="ARBA00004496"/>
    </source>
</evidence>
<dbReference type="Pfam" id="PF11648">
    <property type="entry name" value="RIG-I_C-RD"/>
    <property type="match status" value="1"/>
</dbReference>
<organism evidence="14 15">
    <name type="scientific">Plakobranchus ocellatus</name>
    <dbReference type="NCBI Taxonomy" id="259542"/>
    <lineage>
        <taxon>Eukaryota</taxon>
        <taxon>Metazoa</taxon>
        <taxon>Spiralia</taxon>
        <taxon>Lophotrochozoa</taxon>
        <taxon>Mollusca</taxon>
        <taxon>Gastropoda</taxon>
        <taxon>Heterobranchia</taxon>
        <taxon>Euthyneura</taxon>
        <taxon>Panpulmonata</taxon>
        <taxon>Sacoglossa</taxon>
        <taxon>Placobranchoidea</taxon>
        <taxon>Plakobranchidae</taxon>
        <taxon>Plakobranchus</taxon>
    </lineage>
</organism>
<feature type="domain" description="RLR CTR" evidence="13">
    <location>
        <begin position="457"/>
        <end position="589"/>
    </location>
</feature>
<keyword evidence="7" id="KW-0347">Helicase</keyword>
<evidence type="ECO:0000256" key="5">
    <source>
        <dbReference type="ARBA" id="ARBA00022741"/>
    </source>
</evidence>
<dbReference type="InterPro" id="IPR038557">
    <property type="entry name" value="RLR_C_sf"/>
</dbReference>
<protein>
    <recommendedName>
        <fullName evidence="2">RNA helicase</fullName>
        <ecNumber evidence="2">3.6.4.13</ecNumber>
    </recommendedName>
</protein>
<dbReference type="PROSITE" id="PS51194">
    <property type="entry name" value="HELICASE_CTER"/>
    <property type="match status" value="1"/>
</dbReference>
<dbReference type="GO" id="GO:0046872">
    <property type="term" value="F:metal ion binding"/>
    <property type="evidence" value="ECO:0007669"/>
    <property type="project" value="UniProtKB-KW"/>
</dbReference>
<evidence type="ECO:0000259" key="12">
    <source>
        <dbReference type="PROSITE" id="PS51194"/>
    </source>
</evidence>
<dbReference type="Pfam" id="PF18119">
    <property type="entry name" value="RIG-I_C"/>
    <property type="match status" value="1"/>
</dbReference>
<evidence type="ECO:0000259" key="13">
    <source>
        <dbReference type="PROSITE" id="PS51789"/>
    </source>
</evidence>
<dbReference type="GO" id="GO:0003723">
    <property type="term" value="F:RNA binding"/>
    <property type="evidence" value="ECO:0007669"/>
    <property type="project" value="UniProtKB-KW"/>
</dbReference>
<keyword evidence="11" id="KW-0051">Antiviral defense</keyword>
<dbReference type="EMBL" id="BLXT01005252">
    <property type="protein sequence ID" value="GFO21293.1"/>
    <property type="molecule type" value="Genomic_DNA"/>
</dbReference>
<keyword evidence="15" id="KW-1185">Reference proteome</keyword>
<dbReference type="GO" id="GO:0051607">
    <property type="term" value="P:defense response to virus"/>
    <property type="evidence" value="ECO:0007669"/>
    <property type="project" value="UniProtKB-KW"/>
</dbReference>
<keyword evidence="9" id="KW-0067">ATP-binding</keyword>
<keyword evidence="10" id="KW-0694">RNA-binding</keyword>
<dbReference type="InterPro" id="IPR001650">
    <property type="entry name" value="Helicase_C-like"/>
</dbReference>
<evidence type="ECO:0000313" key="15">
    <source>
        <dbReference type="Proteomes" id="UP000735302"/>
    </source>
</evidence>
<gene>
    <name evidence="14" type="ORF">PoB_004779800</name>
</gene>
<accession>A0AAV4BNZ9</accession>
<dbReference type="AlphaFoldDB" id="A0AAV4BNZ9"/>
<dbReference type="InterPro" id="IPR027417">
    <property type="entry name" value="P-loop_NTPase"/>
</dbReference>
<dbReference type="GO" id="GO:0005737">
    <property type="term" value="C:cytoplasm"/>
    <property type="evidence" value="ECO:0007669"/>
    <property type="project" value="UniProtKB-SubCell"/>
</dbReference>
<dbReference type="Gene3D" id="2.170.150.30">
    <property type="entry name" value="RIG-I-like receptor, C-terminal regulatory domain"/>
    <property type="match status" value="1"/>
</dbReference>
<dbReference type="Gene3D" id="3.40.50.300">
    <property type="entry name" value="P-loop containing nucleotide triphosphate hydrolases"/>
    <property type="match status" value="2"/>
</dbReference>
<reference evidence="14 15" key="1">
    <citation type="journal article" date="2021" name="Elife">
        <title>Chloroplast acquisition without the gene transfer in kleptoplastic sea slugs, Plakobranchus ocellatus.</title>
        <authorList>
            <person name="Maeda T."/>
            <person name="Takahashi S."/>
            <person name="Yoshida T."/>
            <person name="Shimamura S."/>
            <person name="Takaki Y."/>
            <person name="Nagai Y."/>
            <person name="Toyoda A."/>
            <person name="Suzuki Y."/>
            <person name="Arimoto A."/>
            <person name="Ishii H."/>
            <person name="Satoh N."/>
            <person name="Nishiyama T."/>
            <person name="Hasebe M."/>
            <person name="Maruyama T."/>
            <person name="Minagawa J."/>
            <person name="Obokata J."/>
            <person name="Shigenobu S."/>
        </authorList>
    </citation>
    <scope>NUCLEOTIDE SEQUENCE [LARGE SCALE GENOMIC DNA]</scope>
</reference>
<evidence type="ECO:0000256" key="11">
    <source>
        <dbReference type="ARBA" id="ARBA00023118"/>
    </source>
</evidence>
<sequence length="599" mass="69065">MILVNHLCGQEPLLREGVSAFTMFIFDECHHTREGEPYNNIMYYYLKEKRRARPDHPLPQIVGLTASIGVEKADNREEAIDNIMAVCGNLDVDHLATVKRHLDELRRTVPEPQELPAKQLETRLYEATSRINDIVAELESRARHYADETNDAKVKSLMRSVPSSKKHPEYCQWAVKLRTAAREANLCDNRRAMRNIMIIGDYLQGYHFALDTIDLSQVHDVMKYLRRYFSKYGNNEYRAIQEDNFYQMFKDLEEVVNKQQANNNPNLEILAATLRQYVVRKGTDSRGIVFVRTRMLADALVSWLSSCGENDLIALNAKKFTSTNVPEDEGGMTESDQRTVLEQFHTGEVKVLVATSVAEEGLDIRQCNIVIKYNHIGNEVSKVQTQGRSRTFGGVSILLAFPDILERERMNCLRAELMKKALHQISEKNQAEFRCAVNEYQCRLFSSWDLAEREEDLRRLQMRDVPFKVVCNLCKQVTVQSAAVRTIYQKHRVSIDRDLLNKIKILTTEEWQMDELNFVGKAVCLGETEANKICGNGLGYVIKHKGFPFLTLGIKNIVIAIDDQQPKTYKQWQKVLYYVQELTNEELMNYATMVFPPQE</sequence>
<dbReference type="InterPro" id="IPR021673">
    <property type="entry name" value="RLR_CTR"/>
</dbReference>
<evidence type="ECO:0000256" key="8">
    <source>
        <dbReference type="ARBA" id="ARBA00022833"/>
    </source>
</evidence>